<protein>
    <submittedName>
        <fullName evidence="2">Uncharacterized protein</fullName>
    </submittedName>
</protein>
<evidence type="ECO:0000313" key="2">
    <source>
        <dbReference type="EMBL" id="CAL1539550.1"/>
    </source>
</evidence>
<keyword evidence="3" id="KW-1185">Reference proteome</keyword>
<dbReference type="SUPFAM" id="SSF48726">
    <property type="entry name" value="Immunoglobulin"/>
    <property type="match status" value="1"/>
</dbReference>
<keyword evidence="1" id="KW-0732">Signal</keyword>
<accession>A0AAV2I0L0</accession>
<evidence type="ECO:0000313" key="3">
    <source>
        <dbReference type="Proteomes" id="UP001497497"/>
    </source>
</evidence>
<name>A0AAV2I0L0_LYMST</name>
<dbReference type="Proteomes" id="UP001497497">
    <property type="component" value="Unassembled WGS sequence"/>
</dbReference>
<evidence type="ECO:0000256" key="1">
    <source>
        <dbReference type="SAM" id="SignalP"/>
    </source>
</evidence>
<dbReference type="InterPro" id="IPR036179">
    <property type="entry name" value="Ig-like_dom_sf"/>
</dbReference>
<gene>
    <name evidence="2" type="ORF">GSLYS_00013283001</name>
</gene>
<feature type="signal peptide" evidence="1">
    <location>
        <begin position="1"/>
        <end position="19"/>
    </location>
</feature>
<organism evidence="2 3">
    <name type="scientific">Lymnaea stagnalis</name>
    <name type="common">Great pond snail</name>
    <name type="synonym">Helix stagnalis</name>
    <dbReference type="NCBI Taxonomy" id="6523"/>
    <lineage>
        <taxon>Eukaryota</taxon>
        <taxon>Metazoa</taxon>
        <taxon>Spiralia</taxon>
        <taxon>Lophotrochozoa</taxon>
        <taxon>Mollusca</taxon>
        <taxon>Gastropoda</taxon>
        <taxon>Heterobranchia</taxon>
        <taxon>Euthyneura</taxon>
        <taxon>Panpulmonata</taxon>
        <taxon>Hygrophila</taxon>
        <taxon>Lymnaeoidea</taxon>
        <taxon>Lymnaeidae</taxon>
        <taxon>Lymnaea</taxon>
    </lineage>
</organism>
<reference evidence="2 3" key="1">
    <citation type="submission" date="2024-04" db="EMBL/GenBank/DDBJ databases">
        <authorList>
            <consortium name="Genoscope - CEA"/>
            <person name="William W."/>
        </authorList>
    </citation>
    <scope>NUCLEOTIDE SEQUENCE [LARGE SCALE GENOMIC DNA]</scope>
</reference>
<proteinExistence type="predicted"/>
<feature type="chain" id="PRO_5043685226" evidence="1">
    <location>
        <begin position="20"/>
        <end position="217"/>
    </location>
</feature>
<sequence>MKVVVLFYCFFISFRSAQCALAILDKTTVKEKEPFTIVCDQSRCDGVPANVLGFKLVDINKESLTSSAKPYIAIIDVLSEDNGNLFDVLDTNIPRGRNWMVSFHSNNRSDNRFIINLTVTVQDTKIEDGGKYICSLRYHLGVSAHSCTAHGWLTVGDAPLGTPSKDSAVITRDSGGMSTTKAAPKNQGNFIAAREMQDNIGCYIVAVVVWLTLKTVW</sequence>
<dbReference type="EMBL" id="CAXITT010000341">
    <property type="protein sequence ID" value="CAL1539550.1"/>
    <property type="molecule type" value="Genomic_DNA"/>
</dbReference>
<dbReference type="AlphaFoldDB" id="A0AAV2I0L0"/>
<comment type="caution">
    <text evidence="2">The sequence shown here is derived from an EMBL/GenBank/DDBJ whole genome shotgun (WGS) entry which is preliminary data.</text>
</comment>